<protein>
    <submittedName>
        <fullName evidence="3">Putative ribonucleotide transport ATP-binding protein mkl</fullName>
    </submittedName>
</protein>
<dbReference type="Pfam" id="PF00005">
    <property type="entry name" value="ABC_tran"/>
    <property type="match status" value="1"/>
</dbReference>
<dbReference type="Gene3D" id="3.40.50.300">
    <property type="entry name" value="P-loop containing nucleotide triphosphate hydrolases"/>
    <property type="match status" value="1"/>
</dbReference>
<dbReference type="PANTHER" id="PTHR43023:SF3">
    <property type="entry name" value="PROTEIN TRIGALACTOSYLDIACYLGLYCEROL 3, CHLOROPLASTIC"/>
    <property type="match status" value="1"/>
</dbReference>
<dbReference type="PROSITE" id="PS50893">
    <property type="entry name" value="ABC_TRANSPORTER_2"/>
    <property type="match status" value="1"/>
</dbReference>
<name>A0A645DA76_9ZZZZ</name>
<reference evidence="3" key="1">
    <citation type="submission" date="2019-08" db="EMBL/GenBank/DDBJ databases">
        <authorList>
            <person name="Kucharzyk K."/>
            <person name="Murdoch R.W."/>
            <person name="Higgins S."/>
            <person name="Loffler F."/>
        </authorList>
    </citation>
    <scope>NUCLEOTIDE SEQUENCE</scope>
</reference>
<evidence type="ECO:0000313" key="3">
    <source>
        <dbReference type="EMBL" id="MPM85833.1"/>
    </source>
</evidence>
<gene>
    <name evidence="3" type="primary">mkl_14</name>
    <name evidence="3" type="ORF">SDC9_132915</name>
</gene>
<dbReference type="PROSITE" id="PS00211">
    <property type="entry name" value="ABC_TRANSPORTER_1"/>
    <property type="match status" value="1"/>
</dbReference>
<dbReference type="EMBL" id="VSSQ01034033">
    <property type="protein sequence ID" value="MPM85833.1"/>
    <property type="molecule type" value="Genomic_DNA"/>
</dbReference>
<organism evidence="3">
    <name type="scientific">bioreactor metagenome</name>
    <dbReference type="NCBI Taxonomy" id="1076179"/>
    <lineage>
        <taxon>unclassified sequences</taxon>
        <taxon>metagenomes</taxon>
        <taxon>ecological metagenomes</taxon>
    </lineage>
</organism>
<feature type="domain" description="ABC transporter" evidence="2">
    <location>
        <begin position="2"/>
        <end position="187"/>
    </location>
</feature>
<dbReference type="SUPFAM" id="SSF52540">
    <property type="entry name" value="P-loop containing nucleoside triphosphate hydrolases"/>
    <property type="match status" value="1"/>
</dbReference>
<dbReference type="PANTHER" id="PTHR43023">
    <property type="entry name" value="PROTEIN TRIGALACTOSYLDIACYLGLYCEROL 3, CHLOROPLASTIC"/>
    <property type="match status" value="1"/>
</dbReference>
<dbReference type="GO" id="GO:0005524">
    <property type="term" value="F:ATP binding"/>
    <property type="evidence" value="ECO:0007669"/>
    <property type="project" value="UniProtKB-KW"/>
</dbReference>
<evidence type="ECO:0000256" key="1">
    <source>
        <dbReference type="ARBA" id="ARBA00022448"/>
    </source>
</evidence>
<dbReference type="InterPro" id="IPR003439">
    <property type="entry name" value="ABC_transporter-like_ATP-bd"/>
</dbReference>
<comment type="caution">
    <text evidence="3">The sequence shown here is derived from an EMBL/GenBank/DDBJ whole genome shotgun (WGS) entry which is preliminary data.</text>
</comment>
<sequence>MAGTVTVFGNDLNTADESRRREIMSRFGVTYQGGALFGSMTLRENVALPLEEFTELSKPEITEIAMEKLALVGLEQFADFLPSDISGGMMKRAGLARALALDPELLFFDEPSAGLDPIMSAELDRLILSLRDDANATVVVVTHELPSIFSITDRVIILDKTTRGIIDSGDPRALRDHSEHPYVREFLTRGGMNGMNKLK</sequence>
<accession>A0A645DA76</accession>
<keyword evidence="1" id="KW-0813">Transport</keyword>
<keyword evidence="3" id="KW-0067">ATP-binding</keyword>
<evidence type="ECO:0000259" key="2">
    <source>
        <dbReference type="PROSITE" id="PS50893"/>
    </source>
</evidence>
<dbReference type="InterPro" id="IPR027417">
    <property type="entry name" value="P-loop_NTPase"/>
</dbReference>
<keyword evidence="3" id="KW-0547">Nucleotide-binding</keyword>
<dbReference type="GO" id="GO:0016887">
    <property type="term" value="F:ATP hydrolysis activity"/>
    <property type="evidence" value="ECO:0007669"/>
    <property type="project" value="InterPro"/>
</dbReference>
<dbReference type="AlphaFoldDB" id="A0A645DA76"/>
<dbReference type="InterPro" id="IPR017871">
    <property type="entry name" value="ABC_transporter-like_CS"/>
</dbReference>
<proteinExistence type="predicted"/>